<evidence type="ECO:0008006" key="3">
    <source>
        <dbReference type="Google" id="ProtNLM"/>
    </source>
</evidence>
<dbReference type="SUPFAM" id="SSF56935">
    <property type="entry name" value="Porins"/>
    <property type="match status" value="1"/>
</dbReference>
<dbReference type="OrthoDB" id="5404920at2"/>
<protein>
    <recommendedName>
        <fullName evidence="3">Alginate export</fullName>
    </recommendedName>
</protein>
<proteinExistence type="predicted"/>
<dbReference type="Proteomes" id="UP000243205">
    <property type="component" value="Unassembled WGS sequence"/>
</dbReference>
<organism evidence="1 2">
    <name type="scientific">Desulfuromonas thiophila</name>
    <dbReference type="NCBI Taxonomy" id="57664"/>
    <lineage>
        <taxon>Bacteria</taxon>
        <taxon>Pseudomonadati</taxon>
        <taxon>Thermodesulfobacteriota</taxon>
        <taxon>Desulfuromonadia</taxon>
        <taxon>Desulfuromonadales</taxon>
        <taxon>Desulfuromonadaceae</taxon>
        <taxon>Desulfuromonas</taxon>
    </lineage>
</organism>
<evidence type="ECO:0000313" key="2">
    <source>
        <dbReference type="Proteomes" id="UP000243205"/>
    </source>
</evidence>
<sequence length="287" mass="31514">MSGITGDPFDSDEINDWRVYSLKLNQKIGAFELSPFYAYSDNDNRETTVHYYGVEAYGKVGIVKPSFEIVLADGDFDSGKDISSMAAFAGLELELSKVFNPYVALRYTQGDDDASDNDVEGWVGITDIGRFTPLMGMDGGILSEDIGQSYGATLYSYAPERSPLRAGLPTDNYGGISNGGRGNNPGQRIVAVGARGDLSDFVDKLSYKTQVFFIWYDETDNLNNKKNPAKKVDDYAGTTFDLQLSYALDEHFTIGYIFGIFQPGSGIEDQFGDDPALTNCVSLAWTY</sequence>
<dbReference type="STRING" id="57664.SAMN05661003_11339"/>
<accession>A0A1G7DE11</accession>
<keyword evidence="2" id="KW-1185">Reference proteome</keyword>
<dbReference type="RefSeq" id="WP_092079449.1">
    <property type="nucleotide sequence ID" value="NZ_FNAQ01000013.1"/>
</dbReference>
<evidence type="ECO:0000313" key="1">
    <source>
        <dbReference type="EMBL" id="SDE49782.1"/>
    </source>
</evidence>
<dbReference type="AlphaFoldDB" id="A0A1G7DE11"/>
<name>A0A1G7DE11_9BACT</name>
<dbReference type="EMBL" id="FNAQ01000013">
    <property type="protein sequence ID" value="SDE49782.1"/>
    <property type="molecule type" value="Genomic_DNA"/>
</dbReference>
<reference evidence="2" key="1">
    <citation type="submission" date="2016-10" db="EMBL/GenBank/DDBJ databases">
        <authorList>
            <person name="Varghese N."/>
            <person name="Submissions S."/>
        </authorList>
    </citation>
    <scope>NUCLEOTIDE SEQUENCE [LARGE SCALE GENOMIC DNA]</scope>
    <source>
        <strain evidence="2">DSM 8987</strain>
    </source>
</reference>
<gene>
    <name evidence="1" type="ORF">SAMN05661003_11339</name>
</gene>